<feature type="signal peptide" evidence="4">
    <location>
        <begin position="1"/>
        <end position="23"/>
    </location>
</feature>
<dbReference type="PANTHER" id="PTHR10587:SF133">
    <property type="entry name" value="CHITIN DEACETYLASE 1-RELATED"/>
    <property type="match status" value="1"/>
</dbReference>
<evidence type="ECO:0000313" key="6">
    <source>
        <dbReference type="EMBL" id="CAG8473899.1"/>
    </source>
</evidence>
<evidence type="ECO:0000256" key="2">
    <source>
        <dbReference type="ARBA" id="ARBA00022801"/>
    </source>
</evidence>
<evidence type="ECO:0000313" key="7">
    <source>
        <dbReference type="Proteomes" id="UP000789739"/>
    </source>
</evidence>
<dbReference type="GO" id="GO:0046872">
    <property type="term" value="F:metal ion binding"/>
    <property type="evidence" value="ECO:0007669"/>
    <property type="project" value="UniProtKB-KW"/>
</dbReference>
<organism evidence="6 7">
    <name type="scientific">Paraglomus brasilianum</name>
    <dbReference type="NCBI Taxonomy" id="144538"/>
    <lineage>
        <taxon>Eukaryota</taxon>
        <taxon>Fungi</taxon>
        <taxon>Fungi incertae sedis</taxon>
        <taxon>Mucoromycota</taxon>
        <taxon>Glomeromycotina</taxon>
        <taxon>Glomeromycetes</taxon>
        <taxon>Paraglomerales</taxon>
        <taxon>Paraglomeraceae</taxon>
        <taxon>Paraglomus</taxon>
    </lineage>
</organism>
<dbReference type="PROSITE" id="PS51677">
    <property type="entry name" value="NODB"/>
    <property type="match status" value="1"/>
</dbReference>
<dbReference type="EMBL" id="CAJVPI010000075">
    <property type="protein sequence ID" value="CAG8473899.1"/>
    <property type="molecule type" value="Genomic_DNA"/>
</dbReference>
<sequence length="351" mass="38192">MHLASLSALFTTVLLIFLSLSEAALPGTWPTLDQAPPMKPEWAKLVDLKKLPKAPVQTAQAADCSKAVEFCIWSCNTCIRNASDVVACPNNKEWGISYDDGPSPYTPALLDFLKSTNTKVTFAVIGSRVVERPEILQRIKDEGHEIVIHTWSHPSLTTVSTQQIIAELKWTELAIQTAVGLTPKFMRPPLGDIDDRVRSIITQLGYKILLWDRDTFDWKSGSDPSYQPSWITGNFTQWVTDSKGHISLEHDLYPVGAANAPAAVNIVRNAGYTIKPVSVCTGLQPYVENVQLVASGPAPPNATDGTDGTANATSTNNTSSYNSSSNSPSSHYLSSHALLIVLIISMAIFNL</sequence>
<dbReference type="GO" id="GO:0009272">
    <property type="term" value="P:fungal-type cell wall biogenesis"/>
    <property type="evidence" value="ECO:0007669"/>
    <property type="project" value="UniProtKB-ARBA"/>
</dbReference>
<dbReference type="InterPro" id="IPR002509">
    <property type="entry name" value="NODB_dom"/>
</dbReference>
<keyword evidence="7" id="KW-1185">Reference proteome</keyword>
<dbReference type="Gene3D" id="3.20.20.370">
    <property type="entry name" value="Glycoside hydrolase/deacetylase"/>
    <property type="match status" value="1"/>
</dbReference>
<feature type="domain" description="NodB homology" evidence="5">
    <location>
        <begin position="92"/>
        <end position="275"/>
    </location>
</feature>
<dbReference type="SUPFAM" id="SSF88713">
    <property type="entry name" value="Glycoside hydrolase/deacetylase"/>
    <property type="match status" value="1"/>
</dbReference>
<dbReference type="Proteomes" id="UP000789739">
    <property type="component" value="Unassembled WGS sequence"/>
</dbReference>
<dbReference type="AlphaFoldDB" id="A0A9N8W3N1"/>
<comment type="caution">
    <text evidence="6">The sequence shown here is derived from an EMBL/GenBank/DDBJ whole genome shotgun (WGS) entry which is preliminary data.</text>
</comment>
<feature type="chain" id="PRO_5040241509" evidence="4">
    <location>
        <begin position="24"/>
        <end position="351"/>
    </location>
</feature>
<dbReference type="InterPro" id="IPR050248">
    <property type="entry name" value="Polysacc_deacetylase_ArnD"/>
</dbReference>
<dbReference type="OrthoDB" id="407355at2759"/>
<keyword evidence="2" id="KW-0378">Hydrolase</keyword>
<evidence type="ECO:0000259" key="5">
    <source>
        <dbReference type="PROSITE" id="PS51677"/>
    </source>
</evidence>
<dbReference type="Pfam" id="PF01522">
    <property type="entry name" value="Polysacc_deac_1"/>
    <property type="match status" value="1"/>
</dbReference>
<dbReference type="GO" id="GO:0004099">
    <property type="term" value="F:chitin deacetylase activity"/>
    <property type="evidence" value="ECO:0007669"/>
    <property type="project" value="TreeGrafter"/>
</dbReference>
<dbReference type="PANTHER" id="PTHR10587">
    <property type="entry name" value="GLYCOSYL TRANSFERASE-RELATED"/>
    <property type="match status" value="1"/>
</dbReference>
<name>A0A9N8W3N1_9GLOM</name>
<feature type="region of interest" description="Disordered" evidence="3">
    <location>
        <begin position="297"/>
        <end position="328"/>
    </location>
</feature>
<dbReference type="InterPro" id="IPR011330">
    <property type="entry name" value="Glyco_hydro/deAcase_b/a-brl"/>
</dbReference>
<evidence type="ECO:0000256" key="4">
    <source>
        <dbReference type="SAM" id="SignalP"/>
    </source>
</evidence>
<evidence type="ECO:0000256" key="3">
    <source>
        <dbReference type="SAM" id="MobiDB-lite"/>
    </source>
</evidence>
<dbReference type="GO" id="GO:0016020">
    <property type="term" value="C:membrane"/>
    <property type="evidence" value="ECO:0007669"/>
    <property type="project" value="TreeGrafter"/>
</dbReference>
<accession>A0A9N8W3N1</accession>
<feature type="compositionally biased region" description="Low complexity" evidence="3">
    <location>
        <begin position="301"/>
        <end position="328"/>
    </location>
</feature>
<proteinExistence type="predicted"/>
<keyword evidence="4" id="KW-0732">Signal</keyword>
<dbReference type="GO" id="GO:0005975">
    <property type="term" value="P:carbohydrate metabolic process"/>
    <property type="evidence" value="ECO:0007669"/>
    <property type="project" value="InterPro"/>
</dbReference>
<gene>
    <name evidence="6" type="ORF">PBRASI_LOCUS1215</name>
</gene>
<reference evidence="6" key="1">
    <citation type="submission" date="2021-06" db="EMBL/GenBank/DDBJ databases">
        <authorList>
            <person name="Kallberg Y."/>
            <person name="Tangrot J."/>
            <person name="Rosling A."/>
        </authorList>
    </citation>
    <scope>NUCLEOTIDE SEQUENCE</scope>
    <source>
        <strain evidence="6">BR232B</strain>
    </source>
</reference>
<keyword evidence="1" id="KW-0479">Metal-binding</keyword>
<protein>
    <submittedName>
        <fullName evidence="6">11828_t:CDS:1</fullName>
    </submittedName>
</protein>
<evidence type="ECO:0000256" key="1">
    <source>
        <dbReference type="ARBA" id="ARBA00022723"/>
    </source>
</evidence>